<dbReference type="SUPFAM" id="SSF55874">
    <property type="entry name" value="ATPase domain of HSP90 chaperone/DNA topoisomerase II/histidine kinase"/>
    <property type="match status" value="1"/>
</dbReference>
<dbReference type="CDD" id="cd00075">
    <property type="entry name" value="HATPase"/>
    <property type="match status" value="1"/>
</dbReference>
<accession>A0A2T1GEK4</accession>
<dbReference type="Pfam" id="PF00512">
    <property type="entry name" value="HisKA"/>
    <property type="match status" value="1"/>
</dbReference>
<dbReference type="Pfam" id="PF02518">
    <property type="entry name" value="HATPase_c"/>
    <property type="match status" value="1"/>
</dbReference>
<dbReference type="InterPro" id="IPR003661">
    <property type="entry name" value="HisK_dim/P_dom"/>
</dbReference>
<dbReference type="PRINTS" id="PR00344">
    <property type="entry name" value="BCTRLSENSOR"/>
</dbReference>
<organism evidence="8 9">
    <name type="scientific">Chamaesiphon polymorphus CCALA 037</name>
    <dbReference type="NCBI Taxonomy" id="2107692"/>
    <lineage>
        <taxon>Bacteria</taxon>
        <taxon>Bacillati</taxon>
        <taxon>Cyanobacteriota</taxon>
        <taxon>Cyanophyceae</taxon>
        <taxon>Gomontiellales</taxon>
        <taxon>Chamaesiphonaceae</taxon>
        <taxon>Chamaesiphon</taxon>
    </lineage>
</organism>
<dbReference type="InterPro" id="IPR050351">
    <property type="entry name" value="BphY/WalK/GraS-like"/>
</dbReference>
<dbReference type="PANTHER" id="PTHR42878">
    <property type="entry name" value="TWO-COMPONENT HISTIDINE KINASE"/>
    <property type="match status" value="1"/>
</dbReference>
<dbReference type="PROSITE" id="PS50109">
    <property type="entry name" value="HIS_KIN"/>
    <property type="match status" value="1"/>
</dbReference>
<evidence type="ECO:0000256" key="3">
    <source>
        <dbReference type="ARBA" id="ARBA00022553"/>
    </source>
</evidence>
<dbReference type="EC" id="2.7.13.3" evidence="2"/>
<evidence type="ECO:0000256" key="6">
    <source>
        <dbReference type="ARBA" id="ARBA00023012"/>
    </source>
</evidence>
<dbReference type="GO" id="GO:0030295">
    <property type="term" value="F:protein kinase activator activity"/>
    <property type="evidence" value="ECO:0007669"/>
    <property type="project" value="TreeGrafter"/>
</dbReference>
<dbReference type="InterPro" id="IPR036097">
    <property type="entry name" value="HisK_dim/P_sf"/>
</dbReference>
<dbReference type="AlphaFoldDB" id="A0A2T1GEK4"/>
<proteinExistence type="predicted"/>
<evidence type="ECO:0000259" key="7">
    <source>
        <dbReference type="PROSITE" id="PS50109"/>
    </source>
</evidence>
<keyword evidence="3" id="KW-0597">Phosphoprotein</keyword>
<keyword evidence="6" id="KW-0902">Two-component regulatory system</keyword>
<name>A0A2T1GEK4_9CYAN</name>
<dbReference type="OrthoDB" id="1927110at2"/>
<dbReference type="RefSeq" id="WP_106305373.1">
    <property type="nucleotide sequence ID" value="NZ_PVWO01000152.1"/>
</dbReference>
<dbReference type="InterPro" id="IPR005467">
    <property type="entry name" value="His_kinase_dom"/>
</dbReference>
<dbReference type="Gene3D" id="3.30.565.10">
    <property type="entry name" value="Histidine kinase-like ATPase, C-terminal domain"/>
    <property type="match status" value="1"/>
</dbReference>
<dbReference type="GO" id="GO:0000155">
    <property type="term" value="F:phosphorelay sensor kinase activity"/>
    <property type="evidence" value="ECO:0007669"/>
    <property type="project" value="InterPro"/>
</dbReference>
<dbReference type="GO" id="GO:0007234">
    <property type="term" value="P:osmosensory signaling via phosphorelay pathway"/>
    <property type="evidence" value="ECO:0007669"/>
    <property type="project" value="TreeGrafter"/>
</dbReference>
<evidence type="ECO:0000256" key="1">
    <source>
        <dbReference type="ARBA" id="ARBA00000085"/>
    </source>
</evidence>
<evidence type="ECO:0000256" key="2">
    <source>
        <dbReference type="ARBA" id="ARBA00012438"/>
    </source>
</evidence>
<dbReference type="CDD" id="cd00082">
    <property type="entry name" value="HisKA"/>
    <property type="match status" value="1"/>
</dbReference>
<sequence length="371" mass="41743">MNTNFQELTILIIDDSSFDRGLYSAYILDRYSPTEPMRSIGGLVDMLDLCQERSPDLVLLNFTRSTERGLDFIADLQLKARDWVLPPIYSLPNLVNLERVTAMPLERVPAPSRERRVNPLSLSEELAATKKLLAQRDRELAAFTALASSDLRPPLKGIANLATWLAEDLESYLTPDTRKQFDLLQARVRRMRLLIEDLLEYTQAGQQPMTRSVVNVGELLTQIIGSFSLGAKFTIEIASPMPTLRTDRFALQHVLTNLIDNAVKHHHSQRETLRERTDGTVRIVAQQQQNSYLFEISDDGLGIAPQDRERIFEVFQSLSPQQDETSTGMGLAIAKKKIELHGGTIWVDSTPGVGSKFSFTWTDASSIGWSP</sequence>
<dbReference type="EMBL" id="PVWO01000152">
    <property type="protein sequence ID" value="PSB55980.1"/>
    <property type="molecule type" value="Genomic_DNA"/>
</dbReference>
<feature type="domain" description="Histidine kinase" evidence="7">
    <location>
        <begin position="146"/>
        <end position="365"/>
    </location>
</feature>
<comment type="catalytic activity">
    <reaction evidence="1">
        <text>ATP + protein L-histidine = ADP + protein N-phospho-L-histidine.</text>
        <dbReference type="EC" id="2.7.13.3"/>
    </reaction>
</comment>
<dbReference type="GO" id="GO:0000156">
    <property type="term" value="F:phosphorelay response regulator activity"/>
    <property type="evidence" value="ECO:0007669"/>
    <property type="project" value="TreeGrafter"/>
</dbReference>
<dbReference type="PANTHER" id="PTHR42878:SF15">
    <property type="entry name" value="BACTERIOPHYTOCHROME"/>
    <property type="match status" value="1"/>
</dbReference>
<keyword evidence="4" id="KW-0808">Transferase</keyword>
<comment type="caution">
    <text evidence="8">The sequence shown here is derived from an EMBL/GenBank/DDBJ whole genome shotgun (WGS) entry which is preliminary data.</text>
</comment>
<dbReference type="InterPro" id="IPR036890">
    <property type="entry name" value="HATPase_C_sf"/>
</dbReference>
<gene>
    <name evidence="8" type="ORF">C7B77_13320</name>
</gene>
<dbReference type="SUPFAM" id="SSF47384">
    <property type="entry name" value="Homodimeric domain of signal transducing histidine kinase"/>
    <property type="match status" value="1"/>
</dbReference>
<evidence type="ECO:0000256" key="4">
    <source>
        <dbReference type="ARBA" id="ARBA00022679"/>
    </source>
</evidence>
<dbReference type="Gene3D" id="1.10.287.130">
    <property type="match status" value="1"/>
</dbReference>
<dbReference type="InterPro" id="IPR003594">
    <property type="entry name" value="HATPase_dom"/>
</dbReference>
<dbReference type="Proteomes" id="UP000238937">
    <property type="component" value="Unassembled WGS sequence"/>
</dbReference>
<keyword evidence="9" id="KW-1185">Reference proteome</keyword>
<keyword evidence="5" id="KW-0418">Kinase</keyword>
<protein>
    <recommendedName>
        <fullName evidence="2">histidine kinase</fullName>
        <ecNumber evidence="2">2.7.13.3</ecNumber>
    </recommendedName>
</protein>
<evidence type="ECO:0000313" key="9">
    <source>
        <dbReference type="Proteomes" id="UP000238937"/>
    </source>
</evidence>
<evidence type="ECO:0000256" key="5">
    <source>
        <dbReference type="ARBA" id="ARBA00022777"/>
    </source>
</evidence>
<dbReference type="InterPro" id="IPR004358">
    <property type="entry name" value="Sig_transdc_His_kin-like_C"/>
</dbReference>
<dbReference type="SMART" id="SM00387">
    <property type="entry name" value="HATPase_c"/>
    <property type="match status" value="1"/>
</dbReference>
<reference evidence="8 9" key="1">
    <citation type="submission" date="2018-03" db="EMBL/GenBank/DDBJ databases">
        <title>The ancient ancestry and fast evolution of plastids.</title>
        <authorList>
            <person name="Moore K.R."/>
            <person name="Magnabosco C."/>
            <person name="Momper L."/>
            <person name="Gold D.A."/>
            <person name="Bosak T."/>
            <person name="Fournier G.P."/>
        </authorList>
    </citation>
    <scope>NUCLEOTIDE SEQUENCE [LARGE SCALE GENOMIC DNA]</scope>
    <source>
        <strain evidence="8 9">CCALA 037</strain>
    </source>
</reference>
<dbReference type="SMART" id="SM00388">
    <property type="entry name" value="HisKA"/>
    <property type="match status" value="1"/>
</dbReference>
<evidence type="ECO:0000313" key="8">
    <source>
        <dbReference type="EMBL" id="PSB55980.1"/>
    </source>
</evidence>